<comment type="subcellular location">
    <subcellularLocation>
        <location evidence="1">Membrane</location>
        <topology evidence="1">Multi-pass membrane protein</topology>
    </subcellularLocation>
</comment>
<sequence length="229" mass="25589">MQFNLTPAVKNLLIINVIFFIATISLKQLGLVEHLSAFYFDSPFFKFWQPITYLFMHGSFEHLLFNMIAVFMFGTVIEQTLGIKRFIEYYFITGLGALALHMFVQGLEVYSVLGSFTANTVNAGNVDDVAGLIKVRDIYSTPVLGASGAVFGILLAFGYLFPNAEVFIFFIPIPVKAKYVVTGYMLIELVLGVRNSPGDSVAHFAHIGGALFGFILLKIWGYRSSRNFY</sequence>
<protein>
    <submittedName>
        <fullName evidence="9">Rhomboid family intramembrane serine protease</fullName>
    </submittedName>
</protein>
<keyword evidence="3 7" id="KW-0812">Transmembrane</keyword>
<comment type="caution">
    <text evidence="9">The sequence shown here is derived from an EMBL/GenBank/DDBJ whole genome shotgun (WGS) entry which is preliminary data.</text>
</comment>
<evidence type="ECO:0000259" key="8">
    <source>
        <dbReference type="Pfam" id="PF01694"/>
    </source>
</evidence>
<evidence type="ECO:0000313" key="9">
    <source>
        <dbReference type="EMBL" id="GAA4929697.1"/>
    </source>
</evidence>
<dbReference type="PANTHER" id="PTHR43731:SF14">
    <property type="entry name" value="PRESENILIN-ASSOCIATED RHOMBOID-LIKE PROTEIN, MITOCHONDRIAL"/>
    <property type="match status" value="1"/>
</dbReference>
<evidence type="ECO:0000256" key="6">
    <source>
        <dbReference type="ARBA" id="ARBA00023136"/>
    </source>
</evidence>
<dbReference type="GO" id="GO:0006508">
    <property type="term" value="P:proteolysis"/>
    <property type="evidence" value="ECO:0007669"/>
    <property type="project" value="UniProtKB-KW"/>
</dbReference>
<feature type="domain" description="Peptidase S54 rhomboid" evidence="8">
    <location>
        <begin position="46"/>
        <end position="219"/>
    </location>
</feature>
<feature type="transmembrane region" description="Helical" evidence="7">
    <location>
        <begin position="167"/>
        <end position="191"/>
    </location>
</feature>
<feature type="transmembrane region" description="Helical" evidence="7">
    <location>
        <begin position="138"/>
        <end position="160"/>
    </location>
</feature>
<feature type="transmembrane region" description="Helical" evidence="7">
    <location>
        <begin position="51"/>
        <end position="74"/>
    </location>
</feature>
<evidence type="ECO:0000256" key="5">
    <source>
        <dbReference type="ARBA" id="ARBA00022989"/>
    </source>
</evidence>
<feature type="transmembrane region" description="Helical" evidence="7">
    <location>
        <begin position="86"/>
        <end position="104"/>
    </location>
</feature>
<dbReference type="GO" id="GO:0008233">
    <property type="term" value="F:peptidase activity"/>
    <property type="evidence" value="ECO:0007669"/>
    <property type="project" value="UniProtKB-KW"/>
</dbReference>
<dbReference type="InterPro" id="IPR035952">
    <property type="entry name" value="Rhomboid-like_sf"/>
</dbReference>
<dbReference type="InterPro" id="IPR022764">
    <property type="entry name" value="Peptidase_S54_rhomboid_dom"/>
</dbReference>
<feature type="transmembrane region" description="Helical" evidence="7">
    <location>
        <begin position="12"/>
        <end position="31"/>
    </location>
</feature>
<evidence type="ECO:0000313" key="10">
    <source>
        <dbReference type="Proteomes" id="UP001501436"/>
    </source>
</evidence>
<accession>A0ABP9G993</accession>
<evidence type="ECO:0000256" key="4">
    <source>
        <dbReference type="ARBA" id="ARBA00022801"/>
    </source>
</evidence>
<keyword evidence="6 7" id="KW-0472">Membrane</keyword>
<gene>
    <name evidence="9" type="ORF">GCM10023313_38150</name>
</gene>
<reference evidence="10" key="1">
    <citation type="journal article" date="2019" name="Int. J. Syst. Evol. Microbiol.">
        <title>The Global Catalogue of Microorganisms (GCM) 10K type strain sequencing project: providing services to taxonomists for standard genome sequencing and annotation.</title>
        <authorList>
            <consortium name="The Broad Institute Genomics Platform"/>
            <consortium name="The Broad Institute Genome Sequencing Center for Infectious Disease"/>
            <person name="Wu L."/>
            <person name="Ma J."/>
        </authorList>
    </citation>
    <scope>NUCLEOTIDE SEQUENCE [LARGE SCALE GENOMIC DNA]</scope>
    <source>
        <strain evidence="10">JCM 18283</strain>
    </source>
</reference>
<dbReference type="EMBL" id="BAABJI010000004">
    <property type="protein sequence ID" value="GAA4929697.1"/>
    <property type="molecule type" value="Genomic_DNA"/>
</dbReference>
<dbReference type="Pfam" id="PF01694">
    <property type="entry name" value="Rhomboid"/>
    <property type="match status" value="1"/>
</dbReference>
<dbReference type="Proteomes" id="UP001501436">
    <property type="component" value="Unassembled WGS sequence"/>
</dbReference>
<keyword evidence="9" id="KW-0645">Protease</keyword>
<keyword evidence="4" id="KW-0378">Hydrolase</keyword>
<dbReference type="RefSeq" id="WP_345333945.1">
    <property type="nucleotide sequence ID" value="NZ_BAABJI010000004.1"/>
</dbReference>
<evidence type="ECO:0000256" key="7">
    <source>
        <dbReference type="SAM" id="Phobius"/>
    </source>
</evidence>
<dbReference type="Gene3D" id="1.20.1540.10">
    <property type="entry name" value="Rhomboid-like"/>
    <property type="match status" value="1"/>
</dbReference>
<organism evidence="9 10">
    <name type="scientific">Mucilaginibacter defluvii</name>
    <dbReference type="NCBI Taxonomy" id="1196019"/>
    <lineage>
        <taxon>Bacteria</taxon>
        <taxon>Pseudomonadati</taxon>
        <taxon>Bacteroidota</taxon>
        <taxon>Sphingobacteriia</taxon>
        <taxon>Sphingobacteriales</taxon>
        <taxon>Sphingobacteriaceae</taxon>
        <taxon>Mucilaginibacter</taxon>
    </lineage>
</organism>
<dbReference type="InterPro" id="IPR050925">
    <property type="entry name" value="Rhomboid_protease_S54"/>
</dbReference>
<feature type="transmembrane region" description="Helical" evidence="7">
    <location>
        <begin position="203"/>
        <end position="221"/>
    </location>
</feature>
<keyword evidence="5 7" id="KW-1133">Transmembrane helix</keyword>
<dbReference type="SUPFAM" id="SSF144091">
    <property type="entry name" value="Rhomboid-like"/>
    <property type="match status" value="1"/>
</dbReference>
<dbReference type="PANTHER" id="PTHR43731">
    <property type="entry name" value="RHOMBOID PROTEASE"/>
    <property type="match status" value="1"/>
</dbReference>
<keyword evidence="10" id="KW-1185">Reference proteome</keyword>
<evidence type="ECO:0000256" key="2">
    <source>
        <dbReference type="ARBA" id="ARBA00009045"/>
    </source>
</evidence>
<comment type="similarity">
    <text evidence="2">Belongs to the peptidase S54 family.</text>
</comment>
<evidence type="ECO:0000256" key="3">
    <source>
        <dbReference type="ARBA" id="ARBA00022692"/>
    </source>
</evidence>
<evidence type="ECO:0000256" key="1">
    <source>
        <dbReference type="ARBA" id="ARBA00004141"/>
    </source>
</evidence>
<proteinExistence type="inferred from homology"/>
<name>A0ABP9G993_9SPHI</name>